<dbReference type="InterPro" id="IPR016181">
    <property type="entry name" value="Acyl_CoA_acyltransferase"/>
</dbReference>
<organism evidence="2 3">
    <name type="scientific">Paractinoplanes rishiriensis</name>
    <dbReference type="NCBI Taxonomy" id="1050105"/>
    <lineage>
        <taxon>Bacteria</taxon>
        <taxon>Bacillati</taxon>
        <taxon>Actinomycetota</taxon>
        <taxon>Actinomycetes</taxon>
        <taxon>Micromonosporales</taxon>
        <taxon>Micromonosporaceae</taxon>
        <taxon>Paractinoplanes</taxon>
    </lineage>
</organism>
<dbReference type="CDD" id="cd04301">
    <property type="entry name" value="NAT_SF"/>
    <property type="match status" value="1"/>
</dbReference>
<dbReference type="Pfam" id="PF00583">
    <property type="entry name" value="Acetyltransf_1"/>
    <property type="match status" value="1"/>
</dbReference>
<accession>A0A919MUU1</accession>
<dbReference type="SUPFAM" id="SSF55729">
    <property type="entry name" value="Acyl-CoA N-acyltransferases (Nat)"/>
    <property type="match status" value="1"/>
</dbReference>
<evidence type="ECO:0000313" key="2">
    <source>
        <dbReference type="EMBL" id="GIE95709.1"/>
    </source>
</evidence>
<dbReference type="EMBL" id="BOMV01000035">
    <property type="protein sequence ID" value="GIE95709.1"/>
    <property type="molecule type" value="Genomic_DNA"/>
</dbReference>
<dbReference type="PROSITE" id="PS51186">
    <property type="entry name" value="GNAT"/>
    <property type="match status" value="1"/>
</dbReference>
<dbReference type="InterPro" id="IPR000182">
    <property type="entry name" value="GNAT_dom"/>
</dbReference>
<dbReference type="AlphaFoldDB" id="A0A919MUU1"/>
<name>A0A919MUU1_9ACTN</name>
<protein>
    <submittedName>
        <fullName evidence="2">N-acetyltransferase</fullName>
    </submittedName>
</protein>
<feature type="domain" description="N-acetyltransferase" evidence="1">
    <location>
        <begin position="24"/>
        <end position="172"/>
    </location>
</feature>
<dbReference type="GO" id="GO:0016747">
    <property type="term" value="F:acyltransferase activity, transferring groups other than amino-acyl groups"/>
    <property type="evidence" value="ECO:0007669"/>
    <property type="project" value="InterPro"/>
</dbReference>
<dbReference type="Proteomes" id="UP000636960">
    <property type="component" value="Unassembled WGS sequence"/>
</dbReference>
<keyword evidence="3" id="KW-1185">Reference proteome</keyword>
<comment type="caution">
    <text evidence="2">The sequence shown here is derived from an EMBL/GenBank/DDBJ whole genome shotgun (WGS) entry which is preliminary data.</text>
</comment>
<evidence type="ECO:0000259" key="1">
    <source>
        <dbReference type="PROSITE" id="PS51186"/>
    </source>
</evidence>
<dbReference type="RefSeq" id="WP_203782007.1">
    <property type="nucleotide sequence ID" value="NZ_BOMV01000035.1"/>
</dbReference>
<reference evidence="2" key="1">
    <citation type="submission" date="2021-01" db="EMBL/GenBank/DDBJ databases">
        <title>Whole genome shotgun sequence of Actinoplanes rishiriensis NBRC 108556.</title>
        <authorList>
            <person name="Komaki H."/>
            <person name="Tamura T."/>
        </authorList>
    </citation>
    <scope>NUCLEOTIDE SEQUENCE</scope>
    <source>
        <strain evidence="2">NBRC 108556</strain>
    </source>
</reference>
<evidence type="ECO:0000313" key="3">
    <source>
        <dbReference type="Proteomes" id="UP000636960"/>
    </source>
</evidence>
<dbReference type="Gene3D" id="3.40.630.30">
    <property type="match status" value="1"/>
</dbReference>
<sequence length="172" mass="18647">MGIEFVVDPELGGDLRRRIVALWVEVTNAGGAVGFVAPVTADEVRPVADASLAAVADGTDRLLIGLDGGELVALLFVASNRFVLKDHWRVLKRVMVTPRIQGRGYGAALMREAEKVGRQMGLAAFQVTVRGGENIEGFYARLGYREVGRLPGALRVAQDDDRDEILMWLSLG</sequence>
<proteinExistence type="predicted"/>
<gene>
    <name evidence="2" type="ORF">Ari01nite_31740</name>
</gene>